<keyword evidence="6 8" id="KW-0472">Membrane</keyword>
<dbReference type="InterPro" id="IPR000531">
    <property type="entry name" value="Beta-barrel_TonB"/>
</dbReference>
<evidence type="ECO:0000256" key="5">
    <source>
        <dbReference type="ARBA" id="ARBA00023077"/>
    </source>
</evidence>
<accession>A0A6N8J725</accession>
<comment type="similarity">
    <text evidence="8 9">Belongs to the TonB-dependent receptor family.</text>
</comment>
<keyword evidence="5 9" id="KW-0798">TonB box</keyword>
<evidence type="ECO:0000256" key="4">
    <source>
        <dbReference type="ARBA" id="ARBA00022692"/>
    </source>
</evidence>
<feature type="domain" description="TonB-dependent receptor plug" evidence="11">
    <location>
        <begin position="155"/>
        <end position="260"/>
    </location>
</feature>
<dbReference type="Gene3D" id="2.60.40.1120">
    <property type="entry name" value="Carboxypeptidase-like, regulatory domain"/>
    <property type="match status" value="1"/>
</dbReference>
<keyword evidence="13" id="KW-1185">Reference proteome</keyword>
<evidence type="ECO:0000259" key="10">
    <source>
        <dbReference type="Pfam" id="PF00593"/>
    </source>
</evidence>
<organism evidence="12 13">
    <name type="scientific">Chitinophaga oryziterrae</name>
    <dbReference type="NCBI Taxonomy" id="1031224"/>
    <lineage>
        <taxon>Bacteria</taxon>
        <taxon>Pseudomonadati</taxon>
        <taxon>Bacteroidota</taxon>
        <taxon>Chitinophagia</taxon>
        <taxon>Chitinophagales</taxon>
        <taxon>Chitinophagaceae</taxon>
        <taxon>Chitinophaga</taxon>
    </lineage>
</organism>
<dbReference type="Gene3D" id="2.170.130.10">
    <property type="entry name" value="TonB-dependent receptor, plug domain"/>
    <property type="match status" value="1"/>
</dbReference>
<keyword evidence="3 8" id="KW-1134">Transmembrane beta strand</keyword>
<dbReference type="PROSITE" id="PS52016">
    <property type="entry name" value="TONB_DEPENDENT_REC_3"/>
    <property type="match status" value="1"/>
</dbReference>
<proteinExistence type="inferred from homology"/>
<comment type="subcellular location">
    <subcellularLocation>
        <location evidence="1 8">Cell outer membrane</location>
        <topology evidence="1 8">Multi-pass membrane protein</topology>
    </subcellularLocation>
</comment>
<evidence type="ECO:0000256" key="9">
    <source>
        <dbReference type="RuleBase" id="RU003357"/>
    </source>
</evidence>
<dbReference type="Gene3D" id="2.40.170.20">
    <property type="entry name" value="TonB-dependent receptor, beta-barrel domain"/>
    <property type="match status" value="1"/>
</dbReference>
<dbReference type="InterPro" id="IPR012910">
    <property type="entry name" value="Plug_dom"/>
</dbReference>
<dbReference type="InterPro" id="IPR023997">
    <property type="entry name" value="TonB-dep_OMP_SusC/RagA_CS"/>
</dbReference>
<evidence type="ECO:0000256" key="6">
    <source>
        <dbReference type="ARBA" id="ARBA00023136"/>
    </source>
</evidence>
<comment type="caution">
    <text evidence="12">The sequence shown here is derived from an EMBL/GenBank/DDBJ whole genome shotgun (WGS) entry which is preliminary data.</text>
</comment>
<evidence type="ECO:0000256" key="2">
    <source>
        <dbReference type="ARBA" id="ARBA00022448"/>
    </source>
</evidence>
<reference evidence="12 13" key="1">
    <citation type="submission" date="2019-12" db="EMBL/GenBank/DDBJ databases">
        <title>The draft genomic sequence of strain Chitinophaga oryziterrae JCM 16595.</title>
        <authorList>
            <person name="Zhang X."/>
        </authorList>
    </citation>
    <scope>NUCLEOTIDE SEQUENCE [LARGE SCALE GENOMIC DNA]</scope>
    <source>
        <strain evidence="12 13">JCM 16595</strain>
    </source>
</reference>
<evidence type="ECO:0000256" key="8">
    <source>
        <dbReference type="PROSITE-ProRule" id="PRU01360"/>
    </source>
</evidence>
<keyword evidence="7 8" id="KW-0998">Cell outer membrane</keyword>
<dbReference type="NCBIfam" id="TIGR04057">
    <property type="entry name" value="SusC_RagA_signa"/>
    <property type="match status" value="1"/>
</dbReference>
<dbReference type="FunFam" id="2.170.130.10:FF:000008">
    <property type="entry name" value="SusC/RagA family TonB-linked outer membrane protein"/>
    <property type="match status" value="1"/>
</dbReference>
<keyword evidence="4 8" id="KW-0812">Transmembrane</keyword>
<gene>
    <name evidence="12" type="ORF">GO495_05740</name>
</gene>
<sequence>MKKPYLAILIKTNFTIRYVNYRQNLKPNFCMTNFHGVSFSPRAWCKPTMLLLFLFSFLMADAQKKISGKITDVDNKEPVFGASVQVKGTAKGAMTDDKGVFTIDAAKGSTLVISSMEYDRLEIKVEDASSYNITLKRSVSGLNEVVVIGYGTVKRKDLTGAIASLKGADIKTEGVSNVGRALQGKLPGVTVESAGGDPGSGTRILIRGVGTFNNADPLYIVDGVQVANINNVAPGDIESMDVLKDASAAAIYGSRAANGVVLVTTKSGKPGKAVIQFNANLGFQKILKKYDVLNASEWATVSNAAHDAAGLPRLAIAANPSQLGKGTDWQDAIYRTAPIQQYYLGVSGGGETAKYSMSGQYTDQDGIVDVTGYKRYGVRVKSEATKGRLKIGETVLMTRERWIRMPGGWGGQGGNPVGSAAKMIPVFNIYDSSAVGGYSGASGPVVNVANPVAQLHLEDISYELTSILANAFAEVSILPNLKYKFNVGYTNSFGNTDDYQRRYVVGGLFAHSTNDLSQTKERTNLVLLENTLNYNKDFGKHSLQVLAGYAYQRLKYNYWLASKTNLPDGIKELDAASGAATVGGNSTESVLLSQLGRVIYSYDNRYLLTASFRRDGSSRFGKANRYGNFPSVAVGWNLSNEKFFHADPNVLSSLKIRGSYGILGNQEIGDYQYSAAIASNINYVIGSAQQKWFGAIQTAFASPNIKWENTETINAGIDAGFLNGKLNMSADYFTKRTTDVLLEVPIPGSAGSSANPTVNAGILQNKGFELGINYGSKVGVLNYSVYGTFSSIKNKVIELGTGSQQIFGGQPTHHGASTTLTEAGGQVSAFYLIKAEGIFQSQDEVNAYKDKNGKVIQPNASAGDIKFLDANGDGSISNSDRVNCGSPFPKFEYGLGANLSAFNFDLNIFMQGTSGNKIYNGLRQDLEGMNLEFNYSRATLNAWTPTNHSNIPRAVINDPNFNTQSSSRFLESGSYFRLKTLQIGYTIPESLNNKFKITSMRAYISADNLFTITNYSGYNPDIGRSGSILDRGVDFGHVAYPLARVISLGIQLSL</sequence>
<evidence type="ECO:0000313" key="13">
    <source>
        <dbReference type="Proteomes" id="UP000468388"/>
    </source>
</evidence>
<dbReference type="EMBL" id="WRXO01000001">
    <property type="protein sequence ID" value="MVT40076.1"/>
    <property type="molecule type" value="Genomic_DNA"/>
</dbReference>
<dbReference type="GO" id="GO:0009279">
    <property type="term" value="C:cell outer membrane"/>
    <property type="evidence" value="ECO:0007669"/>
    <property type="project" value="UniProtKB-SubCell"/>
</dbReference>
<dbReference type="SUPFAM" id="SSF56935">
    <property type="entry name" value="Porins"/>
    <property type="match status" value="1"/>
</dbReference>
<dbReference type="Pfam" id="PF07715">
    <property type="entry name" value="Plug"/>
    <property type="match status" value="1"/>
</dbReference>
<keyword evidence="2 8" id="KW-0813">Transport</keyword>
<evidence type="ECO:0000259" key="11">
    <source>
        <dbReference type="Pfam" id="PF07715"/>
    </source>
</evidence>
<dbReference type="Pfam" id="PF00593">
    <property type="entry name" value="TonB_dep_Rec_b-barrel"/>
    <property type="match status" value="1"/>
</dbReference>
<dbReference type="InterPro" id="IPR037066">
    <property type="entry name" value="Plug_dom_sf"/>
</dbReference>
<evidence type="ECO:0000256" key="3">
    <source>
        <dbReference type="ARBA" id="ARBA00022452"/>
    </source>
</evidence>
<evidence type="ECO:0000256" key="1">
    <source>
        <dbReference type="ARBA" id="ARBA00004571"/>
    </source>
</evidence>
<dbReference type="AlphaFoldDB" id="A0A6N8J725"/>
<dbReference type="InterPro" id="IPR023996">
    <property type="entry name" value="TonB-dep_OMP_SusC/RagA"/>
</dbReference>
<dbReference type="Pfam" id="PF13715">
    <property type="entry name" value="CarbopepD_reg_2"/>
    <property type="match status" value="1"/>
</dbReference>
<dbReference type="InterPro" id="IPR036942">
    <property type="entry name" value="Beta-barrel_TonB_sf"/>
</dbReference>
<dbReference type="InterPro" id="IPR008969">
    <property type="entry name" value="CarboxyPept-like_regulatory"/>
</dbReference>
<evidence type="ECO:0000313" key="12">
    <source>
        <dbReference type="EMBL" id="MVT40076.1"/>
    </source>
</evidence>
<dbReference type="InterPro" id="IPR039426">
    <property type="entry name" value="TonB-dep_rcpt-like"/>
</dbReference>
<evidence type="ECO:0000256" key="7">
    <source>
        <dbReference type="ARBA" id="ARBA00023237"/>
    </source>
</evidence>
<dbReference type="Proteomes" id="UP000468388">
    <property type="component" value="Unassembled WGS sequence"/>
</dbReference>
<protein>
    <submittedName>
        <fullName evidence="12">SusC/RagA family TonB-linked outer membrane protein</fullName>
    </submittedName>
</protein>
<name>A0A6N8J725_9BACT</name>
<feature type="domain" description="TonB-dependent receptor-like beta-barrel" evidence="10">
    <location>
        <begin position="482"/>
        <end position="1009"/>
    </location>
</feature>
<dbReference type="SUPFAM" id="SSF49464">
    <property type="entry name" value="Carboxypeptidase regulatory domain-like"/>
    <property type="match status" value="1"/>
</dbReference>
<dbReference type="NCBIfam" id="TIGR04056">
    <property type="entry name" value="OMP_RagA_SusC"/>
    <property type="match status" value="1"/>
</dbReference>